<name>A0A255DHL7_9MYCO</name>
<organism evidence="1 2">
    <name type="scientific">Mycolicibacterium sphagni</name>
    <dbReference type="NCBI Taxonomy" id="1786"/>
    <lineage>
        <taxon>Bacteria</taxon>
        <taxon>Bacillati</taxon>
        <taxon>Actinomycetota</taxon>
        <taxon>Actinomycetes</taxon>
        <taxon>Mycobacteriales</taxon>
        <taxon>Mycobacteriaceae</taxon>
        <taxon>Mycolicibacterium</taxon>
    </lineage>
</organism>
<protein>
    <submittedName>
        <fullName evidence="1">Uncharacterized protein</fullName>
    </submittedName>
</protein>
<evidence type="ECO:0000313" key="1">
    <source>
        <dbReference type="EMBL" id="OYN78898.1"/>
    </source>
</evidence>
<dbReference type="InterPro" id="IPR057972">
    <property type="entry name" value="Terminase_7"/>
</dbReference>
<dbReference type="EMBL" id="NOZR01000010">
    <property type="protein sequence ID" value="OYN78898.1"/>
    <property type="molecule type" value="Genomic_DNA"/>
</dbReference>
<proteinExistence type="predicted"/>
<dbReference type="Pfam" id="PF25673">
    <property type="entry name" value="Terminase_7"/>
    <property type="match status" value="1"/>
</dbReference>
<reference evidence="1 2" key="1">
    <citation type="submission" date="2017-07" db="EMBL/GenBank/DDBJ databases">
        <title>The new phylogeny of genus Mycobacterium.</title>
        <authorList>
            <person name="Tortoli E."/>
            <person name="Trovato A."/>
            <person name="Cirillo D.M."/>
        </authorList>
    </citation>
    <scope>NUCLEOTIDE SEQUENCE [LARGE SCALE GENOMIC DNA]</scope>
    <source>
        <strain evidence="1 2">ATCC 33027</strain>
    </source>
</reference>
<dbReference type="RefSeq" id="WP_094480360.1">
    <property type="nucleotide sequence ID" value="NZ_NOZR01000010.1"/>
</dbReference>
<accession>A0A255DHL7</accession>
<evidence type="ECO:0000313" key="2">
    <source>
        <dbReference type="Proteomes" id="UP000216063"/>
    </source>
</evidence>
<comment type="caution">
    <text evidence="1">The sequence shown here is derived from an EMBL/GenBank/DDBJ whole genome shotgun (WGS) entry which is preliminary data.</text>
</comment>
<dbReference type="AlphaFoldDB" id="A0A255DHL7"/>
<sequence>MVDEPFADGMELPEFRANTGVWPEATKAKWDAWRSMPHARLWTASEWSFALDSLELAAEYHRTGETRFATELRNREKVLGTTLDYRRALRIRYIKPAAVTPSGVADMMDYRDL</sequence>
<gene>
    <name evidence="1" type="ORF">CG716_13600</name>
</gene>
<dbReference type="Proteomes" id="UP000216063">
    <property type="component" value="Unassembled WGS sequence"/>
</dbReference>
<keyword evidence="2" id="KW-1185">Reference proteome</keyword>